<evidence type="ECO:0000256" key="1">
    <source>
        <dbReference type="SAM" id="Phobius"/>
    </source>
</evidence>
<feature type="transmembrane region" description="Helical" evidence="1">
    <location>
        <begin position="285"/>
        <end position="304"/>
    </location>
</feature>
<dbReference type="Pfam" id="PF05975">
    <property type="entry name" value="EcsB"/>
    <property type="match status" value="1"/>
</dbReference>
<dbReference type="InterPro" id="IPR036259">
    <property type="entry name" value="MFS_trans_sf"/>
</dbReference>
<reference evidence="2" key="1">
    <citation type="submission" date="2024-07" db="EMBL/GenBank/DDBJ databases">
        <title>Halotolerant mesophilic bacterium Ornithinibacillus sp. 4-3, sp. nov., isolated from soil.</title>
        <authorList>
            <person name="Sidarenka A.V."/>
            <person name="Guliayeva D.E."/>
            <person name="Leanovich S.I."/>
            <person name="Hileuskaya K.S."/>
            <person name="Akhremchuk A.E."/>
            <person name="Sikolenko M.A."/>
            <person name="Valentovich L.N."/>
        </authorList>
    </citation>
    <scope>NUCLEOTIDE SEQUENCE</scope>
    <source>
        <strain evidence="2">4-3</strain>
    </source>
</reference>
<name>A0AB39HVP8_9BACI</name>
<accession>A0AB39HVP8</accession>
<dbReference type="SUPFAM" id="SSF103473">
    <property type="entry name" value="MFS general substrate transporter"/>
    <property type="match status" value="1"/>
</dbReference>
<feature type="transmembrane region" description="Helical" evidence="1">
    <location>
        <begin position="137"/>
        <end position="157"/>
    </location>
</feature>
<feature type="transmembrane region" description="Helical" evidence="1">
    <location>
        <begin position="351"/>
        <end position="373"/>
    </location>
</feature>
<proteinExistence type="predicted"/>
<keyword evidence="1" id="KW-0472">Membrane</keyword>
<keyword evidence="1" id="KW-0812">Transmembrane</keyword>
<sequence>MFNPLLLFNERLSKHFKETSRYLRYIFNGHTAIAMFFLVSAISIYYQQGLQHLPENFPTAWLIGIILGIMVTFIPVRTFLQEPDIVFLMPAEHKMGPFFRKALFYSYIVYAFFMVFLIAALSPLYFHSFPEQRGIDFLLLIIVVFIFQGWNLLVNWWMLKVRDMRKRRINQIIRLVVNVVAFYFMFQGHLLYAAIATVIMIGLFLYAYRIGQQSKGIAWEDLISRDRYRMQFFYQIANMFTEVPHVKSKVKKRSWLVNLIANVPFQNKYTYAYLYRITFVRSGDYFGMYLRLIIIGALLIYFVPNEWLKIIFALLFLYLSSFQMVALTFHYRTNIWPDLYPVDKQNQQKSLSALFFQLAVIQTIIYSIIFLLIGNYLFAALTLIVGSIFSSLFTNYYVKAKLKKIL</sequence>
<dbReference type="PIRSF" id="PIRSF037259">
    <property type="entry name" value="EcsB_ABC"/>
    <property type="match status" value="1"/>
</dbReference>
<feature type="transmembrane region" description="Helical" evidence="1">
    <location>
        <begin position="22"/>
        <end position="46"/>
    </location>
</feature>
<dbReference type="AlphaFoldDB" id="A0AB39HVP8"/>
<feature type="transmembrane region" description="Helical" evidence="1">
    <location>
        <begin position="58"/>
        <end position="80"/>
    </location>
</feature>
<dbReference type="InterPro" id="IPR010288">
    <property type="entry name" value="EcsB_ABC"/>
</dbReference>
<dbReference type="GO" id="GO:0016020">
    <property type="term" value="C:membrane"/>
    <property type="evidence" value="ECO:0007669"/>
    <property type="project" value="InterPro"/>
</dbReference>
<dbReference type="RefSeq" id="WP_368654516.1">
    <property type="nucleotide sequence ID" value="NZ_CP162599.1"/>
</dbReference>
<feature type="transmembrane region" description="Helical" evidence="1">
    <location>
        <begin position="102"/>
        <end position="125"/>
    </location>
</feature>
<feature type="transmembrane region" description="Helical" evidence="1">
    <location>
        <begin position="169"/>
        <end position="185"/>
    </location>
</feature>
<evidence type="ECO:0000313" key="2">
    <source>
        <dbReference type="EMBL" id="XDK33838.1"/>
    </source>
</evidence>
<dbReference type="EMBL" id="CP162599">
    <property type="protein sequence ID" value="XDK33838.1"/>
    <property type="molecule type" value="Genomic_DNA"/>
</dbReference>
<gene>
    <name evidence="2" type="ORF">AB4Y30_05655</name>
</gene>
<feature type="transmembrane region" description="Helical" evidence="1">
    <location>
        <begin position="379"/>
        <end position="398"/>
    </location>
</feature>
<feature type="transmembrane region" description="Helical" evidence="1">
    <location>
        <begin position="310"/>
        <end position="331"/>
    </location>
</feature>
<feature type="transmembrane region" description="Helical" evidence="1">
    <location>
        <begin position="191"/>
        <end position="208"/>
    </location>
</feature>
<organism evidence="2">
    <name type="scientific">Ornithinibacillus sp. 4-3</name>
    <dbReference type="NCBI Taxonomy" id="3231488"/>
    <lineage>
        <taxon>Bacteria</taxon>
        <taxon>Bacillati</taxon>
        <taxon>Bacillota</taxon>
        <taxon>Bacilli</taxon>
        <taxon>Bacillales</taxon>
        <taxon>Bacillaceae</taxon>
        <taxon>Ornithinibacillus</taxon>
    </lineage>
</organism>
<keyword evidence="1" id="KW-1133">Transmembrane helix</keyword>
<protein>
    <submittedName>
        <fullName evidence="2">ABC transporter permease</fullName>
    </submittedName>
</protein>